<organism evidence="1 2">
    <name type="scientific">Symbiodinium microadriaticum</name>
    <name type="common">Dinoflagellate</name>
    <name type="synonym">Zooxanthella microadriatica</name>
    <dbReference type="NCBI Taxonomy" id="2951"/>
    <lineage>
        <taxon>Eukaryota</taxon>
        <taxon>Sar</taxon>
        <taxon>Alveolata</taxon>
        <taxon>Dinophyceae</taxon>
        <taxon>Suessiales</taxon>
        <taxon>Symbiodiniaceae</taxon>
        <taxon>Symbiodinium</taxon>
    </lineage>
</organism>
<accession>A0A1Q9DN50</accession>
<reference evidence="1 2" key="1">
    <citation type="submission" date="2016-02" db="EMBL/GenBank/DDBJ databases">
        <title>Genome analysis of coral dinoflagellate symbionts highlights evolutionary adaptations to a symbiotic lifestyle.</title>
        <authorList>
            <person name="Aranda M."/>
            <person name="Li Y."/>
            <person name="Liew Y.J."/>
            <person name="Baumgarten S."/>
            <person name="Simakov O."/>
            <person name="Wilson M."/>
            <person name="Piel J."/>
            <person name="Ashoor H."/>
            <person name="Bougouffa S."/>
            <person name="Bajic V.B."/>
            <person name="Ryu T."/>
            <person name="Ravasi T."/>
            <person name="Bayer T."/>
            <person name="Micklem G."/>
            <person name="Kim H."/>
            <person name="Bhak J."/>
            <person name="Lajeunesse T.C."/>
            <person name="Voolstra C.R."/>
        </authorList>
    </citation>
    <scope>NUCLEOTIDE SEQUENCE [LARGE SCALE GENOMIC DNA]</scope>
    <source>
        <strain evidence="1 2">CCMP2467</strain>
    </source>
</reference>
<comment type="caution">
    <text evidence="1">The sequence shown here is derived from an EMBL/GenBank/DDBJ whole genome shotgun (WGS) entry which is preliminary data.</text>
</comment>
<proteinExistence type="predicted"/>
<evidence type="ECO:0000313" key="2">
    <source>
        <dbReference type="Proteomes" id="UP000186817"/>
    </source>
</evidence>
<sequence>MHAVDHDYAVVNVAKRDGCDYIVSDNRAANRATATGQEPRGLGSRVALGEEREERALDDEIVVDHAFSLIGP</sequence>
<gene>
    <name evidence="1" type="ORF">AK812_SmicGene21160</name>
</gene>
<name>A0A1Q9DN50_SYMMI</name>
<keyword evidence="2" id="KW-1185">Reference proteome</keyword>
<dbReference type="Proteomes" id="UP000186817">
    <property type="component" value="Unassembled WGS sequence"/>
</dbReference>
<dbReference type="AlphaFoldDB" id="A0A1Q9DN50"/>
<evidence type="ECO:0000313" key="1">
    <source>
        <dbReference type="EMBL" id="OLP96607.1"/>
    </source>
</evidence>
<dbReference type="EMBL" id="LSRX01000461">
    <property type="protein sequence ID" value="OLP96607.1"/>
    <property type="molecule type" value="Genomic_DNA"/>
</dbReference>
<dbReference type="OrthoDB" id="10273731at2759"/>
<protein>
    <submittedName>
        <fullName evidence="1">Uncharacterized protein</fullName>
    </submittedName>
</protein>